<gene>
    <name evidence="3" type="ORF">SCLCIDRAFT_1220823</name>
</gene>
<evidence type="ECO:0000313" key="3">
    <source>
        <dbReference type="EMBL" id="KIM55853.1"/>
    </source>
</evidence>
<evidence type="ECO:0000256" key="2">
    <source>
        <dbReference type="SAM" id="SignalP"/>
    </source>
</evidence>
<evidence type="ECO:0000256" key="1">
    <source>
        <dbReference type="SAM" id="Phobius"/>
    </source>
</evidence>
<dbReference type="EMBL" id="KN822126">
    <property type="protein sequence ID" value="KIM55853.1"/>
    <property type="molecule type" value="Genomic_DNA"/>
</dbReference>
<keyword evidence="2" id="KW-0732">Signal</keyword>
<name>A0A0C2Z1Z2_9AGAM</name>
<reference evidence="3 4" key="1">
    <citation type="submission" date="2014-04" db="EMBL/GenBank/DDBJ databases">
        <authorList>
            <consortium name="DOE Joint Genome Institute"/>
            <person name="Kuo A."/>
            <person name="Kohler A."/>
            <person name="Nagy L.G."/>
            <person name="Floudas D."/>
            <person name="Copeland A."/>
            <person name="Barry K.W."/>
            <person name="Cichocki N."/>
            <person name="Veneault-Fourrey C."/>
            <person name="LaButti K."/>
            <person name="Lindquist E.A."/>
            <person name="Lipzen A."/>
            <person name="Lundell T."/>
            <person name="Morin E."/>
            <person name="Murat C."/>
            <person name="Sun H."/>
            <person name="Tunlid A."/>
            <person name="Henrissat B."/>
            <person name="Grigoriev I.V."/>
            <person name="Hibbett D.S."/>
            <person name="Martin F."/>
            <person name="Nordberg H.P."/>
            <person name="Cantor M.N."/>
            <person name="Hua S.X."/>
        </authorList>
    </citation>
    <scope>NUCLEOTIDE SEQUENCE [LARGE SCALE GENOMIC DNA]</scope>
    <source>
        <strain evidence="3 4">Foug A</strain>
    </source>
</reference>
<proteinExistence type="predicted"/>
<sequence>MGVYELLLFSFALWASIQCLRSPSPANRIGTRSLRVVLIQGNVMYFLAIWLYLVVFVTVIIAAPAQYLDIATNLACSLFAITGCQMILHIRSAASLSCTSTIVSQYDSREICSLVVFRDRATYISTNDDI</sequence>
<feature type="non-terminal residue" evidence="3">
    <location>
        <position position="130"/>
    </location>
</feature>
<evidence type="ECO:0008006" key="5">
    <source>
        <dbReference type="Google" id="ProtNLM"/>
    </source>
</evidence>
<evidence type="ECO:0000313" key="4">
    <source>
        <dbReference type="Proteomes" id="UP000053989"/>
    </source>
</evidence>
<dbReference type="Proteomes" id="UP000053989">
    <property type="component" value="Unassembled WGS sequence"/>
</dbReference>
<keyword evidence="1" id="KW-1133">Transmembrane helix</keyword>
<dbReference type="OrthoDB" id="2631138at2759"/>
<keyword evidence="1" id="KW-0812">Transmembrane</keyword>
<keyword evidence="4" id="KW-1185">Reference proteome</keyword>
<reference evidence="4" key="2">
    <citation type="submission" date="2015-01" db="EMBL/GenBank/DDBJ databases">
        <title>Evolutionary Origins and Diversification of the Mycorrhizal Mutualists.</title>
        <authorList>
            <consortium name="DOE Joint Genome Institute"/>
            <consortium name="Mycorrhizal Genomics Consortium"/>
            <person name="Kohler A."/>
            <person name="Kuo A."/>
            <person name="Nagy L.G."/>
            <person name="Floudas D."/>
            <person name="Copeland A."/>
            <person name="Barry K.W."/>
            <person name="Cichocki N."/>
            <person name="Veneault-Fourrey C."/>
            <person name="LaButti K."/>
            <person name="Lindquist E.A."/>
            <person name="Lipzen A."/>
            <person name="Lundell T."/>
            <person name="Morin E."/>
            <person name="Murat C."/>
            <person name="Riley R."/>
            <person name="Ohm R."/>
            <person name="Sun H."/>
            <person name="Tunlid A."/>
            <person name="Henrissat B."/>
            <person name="Grigoriev I.V."/>
            <person name="Hibbett D.S."/>
            <person name="Martin F."/>
        </authorList>
    </citation>
    <scope>NUCLEOTIDE SEQUENCE [LARGE SCALE GENOMIC DNA]</scope>
    <source>
        <strain evidence="4">Foug A</strain>
    </source>
</reference>
<feature type="transmembrane region" description="Helical" evidence="1">
    <location>
        <begin position="43"/>
        <end position="63"/>
    </location>
</feature>
<organism evidence="3 4">
    <name type="scientific">Scleroderma citrinum Foug A</name>
    <dbReference type="NCBI Taxonomy" id="1036808"/>
    <lineage>
        <taxon>Eukaryota</taxon>
        <taxon>Fungi</taxon>
        <taxon>Dikarya</taxon>
        <taxon>Basidiomycota</taxon>
        <taxon>Agaricomycotina</taxon>
        <taxon>Agaricomycetes</taxon>
        <taxon>Agaricomycetidae</taxon>
        <taxon>Boletales</taxon>
        <taxon>Sclerodermatineae</taxon>
        <taxon>Sclerodermataceae</taxon>
        <taxon>Scleroderma</taxon>
    </lineage>
</organism>
<keyword evidence="1" id="KW-0472">Membrane</keyword>
<accession>A0A0C2Z1Z2</accession>
<feature type="signal peptide" evidence="2">
    <location>
        <begin position="1"/>
        <end position="19"/>
    </location>
</feature>
<feature type="chain" id="PRO_5002159811" description="MARVEL domain-containing protein" evidence="2">
    <location>
        <begin position="20"/>
        <end position="130"/>
    </location>
</feature>
<dbReference type="HOGENOM" id="CLU_1943248_0_0_1"/>
<dbReference type="InParanoid" id="A0A0C2Z1Z2"/>
<dbReference type="AlphaFoldDB" id="A0A0C2Z1Z2"/>
<protein>
    <recommendedName>
        <fullName evidence="5">MARVEL domain-containing protein</fullName>
    </recommendedName>
</protein>